<feature type="coiled-coil region" evidence="1">
    <location>
        <begin position="497"/>
        <end position="559"/>
    </location>
</feature>
<keyword evidence="1" id="KW-0175">Coiled coil</keyword>
<sequence>MATPSSISTVSQISGVNNAVEQLQELAIRMKTKGVGFSSEDVDSVDYVIDALNKLDEERELIRQKLETETINASVLRHELKEFPTIIKKEISAAVSAARAANADNIQRLKQELFDMNENIERLENEHRQLDVENAELLPRRDEIREKHNDIIHSLNERMAEKAAKQITLNETRDQLRETNEKILDLEDGITQLKEALIAERAQVRMEKKKLKKAVYDTTLKSREQQELNTGKKKEMDGLYELLTESEEKLSLLKKTIRKFEQSRNVLTEKEKNLSDQLRREHQENEALREEAKRLRIEREEAEKNFSQMKSERSDYIKELKANSEKLASECDILKRERDALIVDLNEKSNIRKRDSKIVKEKQQKLNDSKTEFANLAEDTAKMRQDIVEMEERMIELNESHEAIVATLNKQIEEARQQLGKERKERMEAQAKRDEVQQKIDEVRYEANKSMTLMSKAINEGKKEHDSLAREGTQLQKSIRENDSKIKSLAMELTNLQKLYEDKVQSFNKDIADHEDEEEKLKLKKEHYSVVIGEKTEPFKQLEAEYEERTKAYNELKSEVVSSNNTRMMYLAEYNKHNTEIIDRVVRISLRFDLIK</sequence>
<reference evidence="2 3" key="1">
    <citation type="submission" date="2020-08" db="EMBL/GenBank/DDBJ databases">
        <authorList>
            <person name="Hejnol A."/>
        </authorList>
    </citation>
    <scope>NUCLEOTIDE SEQUENCE [LARGE SCALE GENOMIC DNA]</scope>
</reference>
<feature type="coiled-coil region" evidence="1">
    <location>
        <begin position="106"/>
        <end position="133"/>
    </location>
</feature>
<dbReference type="EMBL" id="CAJFCJ010000006">
    <property type="protein sequence ID" value="CAD5115991.1"/>
    <property type="molecule type" value="Genomic_DNA"/>
</dbReference>
<gene>
    <name evidence="2" type="ORF">DGYR_LOCUS4670</name>
</gene>
<keyword evidence="3" id="KW-1185">Reference proteome</keyword>
<organism evidence="2 3">
    <name type="scientific">Dimorphilus gyrociliatus</name>
    <dbReference type="NCBI Taxonomy" id="2664684"/>
    <lineage>
        <taxon>Eukaryota</taxon>
        <taxon>Metazoa</taxon>
        <taxon>Spiralia</taxon>
        <taxon>Lophotrochozoa</taxon>
        <taxon>Annelida</taxon>
        <taxon>Polychaeta</taxon>
        <taxon>Polychaeta incertae sedis</taxon>
        <taxon>Dinophilidae</taxon>
        <taxon>Dimorphilus</taxon>
    </lineage>
</organism>
<feature type="coiled-coil region" evidence="1">
    <location>
        <begin position="243"/>
        <end position="446"/>
    </location>
</feature>
<dbReference type="Proteomes" id="UP000549394">
    <property type="component" value="Unassembled WGS sequence"/>
</dbReference>
<proteinExistence type="predicted"/>
<name>A0A7I8VJV1_9ANNE</name>
<feature type="coiled-coil region" evidence="1">
    <location>
        <begin position="162"/>
        <end position="214"/>
    </location>
</feature>
<evidence type="ECO:0000256" key="1">
    <source>
        <dbReference type="SAM" id="Coils"/>
    </source>
</evidence>
<dbReference type="OrthoDB" id="10031759at2759"/>
<dbReference type="AlphaFoldDB" id="A0A7I8VJV1"/>
<evidence type="ECO:0000313" key="2">
    <source>
        <dbReference type="EMBL" id="CAD5115991.1"/>
    </source>
</evidence>
<protein>
    <submittedName>
        <fullName evidence="2">DgyrCDS4927</fullName>
    </submittedName>
</protein>
<dbReference type="PANTHER" id="PTHR35347">
    <property type="entry name" value="COILED-COIL DOMAIN-CONTAINING PROTEIN 175"/>
    <property type="match status" value="1"/>
</dbReference>
<dbReference type="InterPro" id="IPR038834">
    <property type="entry name" value="CCDC175"/>
</dbReference>
<accession>A0A7I8VJV1</accession>
<comment type="caution">
    <text evidence="2">The sequence shown here is derived from an EMBL/GenBank/DDBJ whole genome shotgun (WGS) entry which is preliminary data.</text>
</comment>
<dbReference type="PANTHER" id="PTHR35347:SF1">
    <property type="entry name" value="COILED-COIL DOMAIN-CONTAINING PROTEIN 175"/>
    <property type="match status" value="1"/>
</dbReference>
<evidence type="ECO:0000313" key="3">
    <source>
        <dbReference type="Proteomes" id="UP000549394"/>
    </source>
</evidence>